<gene>
    <name evidence="2" type="ORF">C448_10097</name>
</gene>
<comment type="caution">
    <text evidence="2">The sequence shown here is derived from an EMBL/GenBank/DDBJ whole genome shotgun (WGS) entry which is preliminary data.</text>
</comment>
<dbReference type="eggNOG" id="arCOG03020">
    <property type="taxonomic scope" value="Archaea"/>
</dbReference>
<dbReference type="STRING" id="931277.C448_10097"/>
<dbReference type="Pfam" id="PF19102">
    <property type="entry name" value="DUF5789"/>
    <property type="match status" value="1"/>
</dbReference>
<dbReference type="Proteomes" id="UP000011568">
    <property type="component" value="Unassembled WGS sequence"/>
</dbReference>
<evidence type="ECO:0000313" key="2">
    <source>
        <dbReference type="EMBL" id="EMA42982.1"/>
    </source>
</evidence>
<dbReference type="OrthoDB" id="166188at2157"/>
<accession>M0MB22</accession>
<evidence type="ECO:0000256" key="1">
    <source>
        <dbReference type="SAM" id="MobiDB-lite"/>
    </source>
</evidence>
<dbReference type="RefSeq" id="WP_004054363.1">
    <property type="nucleotide sequence ID" value="NZ_AOMC01000123.1"/>
</dbReference>
<keyword evidence="3" id="KW-1185">Reference proteome</keyword>
<feature type="region of interest" description="Disordered" evidence="1">
    <location>
        <begin position="71"/>
        <end position="95"/>
    </location>
</feature>
<dbReference type="EMBL" id="AOMC01000123">
    <property type="protein sequence ID" value="EMA42982.1"/>
    <property type="molecule type" value="Genomic_DNA"/>
</dbReference>
<evidence type="ECO:0008006" key="4">
    <source>
        <dbReference type="Google" id="ProtNLM"/>
    </source>
</evidence>
<dbReference type="AlphaFoldDB" id="M0MB22"/>
<sequence length="95" mass="10331">MQFMTDVDERLDAHSYPVTTDELITAHGDLEISLPNGSETFGDALSRVEPMTFESAEEARLTTYSAIGEGAIGRKNYSDRDPTALGVEGHEPVSL</sequence>
<feature type="compositionally biased region" description="Basic and acidic residues" evidence="1">
    <location>
        <begin position="76"/>
        <end position="95"/>
    </location>
</feature>
<proteinExistence type="predicted"/>
<organism evidence="2 3">
    <name type="scientific">Halococcus morrhuae DSM 1307</name>
    <dbReference type="NCBI Taxonomy" id="931277"/>
    <lineage>
        <taxon>Archaea</taxon>
        <taxon>Methanobacteriati</taxon>
        <taxon>Methanobacteriota</taxon>
        <taxon>Stenosarchaea group</taxon>
        <taxon>Halobacteria</taxon>
        <taxon>Halobacteriales</taxon>
        <taxon>Halococcaceae</taxon>
        <taxon>Halococcus</taxon>
    </lineage>
</organism>
<dbReference type="PATRIC" id="fig|931277.6.peg.1974"/>
<reference evidence="2 3" key="1">
    <citation type="journal article" date="2014" name="PLoS Genet.">
        <title>Phylogenetically driven sequencing of extremely halophilic archaea reveals strategies for static and dynamic osmo-response.</title>
        <authorList>
            <person name="Becker E.A."/>
            <person name="Seitzer P.M."/>
            <person name="Tritt A."/>
            <person name="Larsen D."/>
            <person name="Krusor M."/>
            <person name="Yao A.I."/>
            <person name="Wu D."/>
            <person name="Madern D."/>
            <person name="Eisen J.A."/>
            <person name="Darling A.E."/>
            <person name="Facciotti M.T."/>
        </authorList>
    </citation>
    <scope>NUCLEOTIDE SEQUENCE [LARGE SCALE GENOMIC DNA]</scope>
    <source>
        <strain evidence="2 3">DSM 1307</strain>
    </source>
</reference>
<evidence type="ECO:0000313" key="3">
    <source>
        <dbReference type="Proteomes" id="UP000011568"/>
    </source>
</evidence>
<name>M0MB22_HALMO</name>
<dbReference type="InterPro" id="IPR043899">
    <property type="entry name" value="DUF5789"/>
</dbReference>
<protein>
    <recommendedName>
        <fullName evidence="4">DUF2795 domain-containing protein</fullName>
    </recommendedName>
</protein>